<feature type="modified residue" description="4-aspartylphosphate" evidence="2">
    <location>
        <position position="187"/>
    </location>
</feature>
<dbReference type="InterPro" id="IPR013767">
    <property type="entry name" value="PAS_fold"/>
</dbReference>
<dbReference type="OrthoDB" id="9787514at2"/>
<dbReference type="InterPro" id="IPR011006">
    <property type="entry name" value="CheY-like_superfamily"/>
</dbReference>
<dbReference type="Pfam" id="PF00989">
    <property type="entry name" value="PAS"/>
    <property type="match status" value="1"/>
</dbReference>
<dbReference type="PROSITE" id="PS50883">
    <property type="entry name" value="EAL"/>
    <property type="match status" value="1"/>
</dbReference>
<feature type="domain" description="Response regulatory" evidence="3">
    <location>
        <begin position="139"/>
        <end position="252"/>
    </location>
</feature>
<reference evidence="8 9" key="1">
    <citation type="submission" date="2019-06" db="EMBL/GenBank/DDBJ databases">
        <title>Draft genome of Aliikangiella marina GYP-15.</title>
        <authorList>
            <person name="Wang G."/>
        </authorList>
    </citation>
    <scope>NUCLEOTIDE SEQUENCE [LARGE SCALE GENOMIC DNA]</scope>
    <source>
        <strain evidence="8 9">GYP-15</strain>
    </source>
</reference>
<dbReference type="SUPFAM" id="SSF52172">
    <property type="entry name" value="CheY-like"/>
    <property type="match status" value="2"/>
</dbReference>
<dbReference type="InterPro" id="IPR035965">
    <property type="entry name" value="PAS-like_dom_sf"/>
</dbReference>
<feature type="domain" description="PAC" evidence="5">
    <location>
        <begin position="356"/>
        <end position="408"/>
    </location>
</feature>
<dbReference type="SUPFAM" id="SSF55785">
    <property type="entry name" value="PYP-like sensor domain (PAS domain)"/>
    <property type="match status" value="1"/>
</dbReference>
<dbReference type="CDD" id="cd01949">
    <property type="entry name" value="GGDEF"/>
    <property type="match status" value="1"/>
</dbReference>
<feature type="domain" description="PAS" evidence="4">
    <location>
        <begin position="281"/>
        <end position="340"/>
    </location>
</feature>
<dbReference type="PROSITE" id="PS50112">
    <property type="entry name" value="PAS"/>
    <property type="match status" value="1"/>
</dbReference>
<dbReference type="GO" id="GO:0006355">
    <property type="term" value="P:regulation of DNA-templated transcription"/>
    <property type="evidence" value="ECO:0007669"/>
    <property type="project" value="InterPro"/>
</dbReference>
<dbReference type="RefSeq" id="WP_142888420.1">
    <property type="nucleotide sequence ID" value="NZ_VIKR01000001.1"/>
</dbReference>
<evidence type="ECO:0000259" key="3">
    <source>
        <dbReference type="PROSITE" id="PS50110"/>
    </source>
</evidence>
<dbReference type="Pfam" id="PF00563">
    <property type="entry name" value="EAL"/>
    <property type="match status" value="1"/>
</dbReference>
<dbReference type="SMART" id="SM00267">
    <property type="entry name" value="GGDEF"/>
    <property type="match status" value="1"/>
</dbReference>
<dbReference type="SMART" id="SM00448">
    <property type="entry name" value="REC"/>
    <property type="match status" value="2"/>
</dbReference>
<evidence type="ECO:0000256" key="1">
    <source>
        <dbReference type="ARBA" id="ARBA00001946"/>
    </source>
</evidence>
<dbReference type="InterPro" id="IPR000700">
    <property type="entry name" value="PAS-assoc_C"/>
</dbReference>
<comment type="caution">
    <text evidence="8">The sequence shown here is derived from an EMBL/GenBank/DDBJ whole genome shotgun (WGS) entry which is preliminary data.</text>
</comment>
<dbReference type="NCBIfam" id="TIGR00229">
    <property type="entry name" value="sensory_box"/>
    <property type="match status" value="1"/>
</dbReference>
<dbReference type="InterPro" id="IPR000014">
    <property type="entry name" value="PAS"/>
</dbReference>
<dbReference type="GO" id="GO:0000160">
    <property type="term" value="P:phosphorelay signal transduction system"/>
    <property type="evidence" value="ECO:0007669"/>
    <property type="project" value="InterPro"/>
</dbReference>
<dbReference type="Pfam" id="PF00072">
    <property type="entry name" value="Response_reg"/>
    <property type="match status" value="1"/>
</dbReference>
<dbReference type="InterPro" id="IPR035919">
    <property type="entry name" value="EAL_sf"/>
</dbReference>
<dbReference type="InterPro" id="IPR052155">
    <property type="entry name" value="Biofilm_reg_signaling"/>
</dbReference>
<dbReference type="InterPro" id="IPR043128">
    <property type="entry name" value="Rev_trsase/Diguanyl_cyclase"/>
</dbReference>
<dbReference type="PANTHER" id="PTHR44757">
    <property type="entry name" value="DIGUANYLATE CYCLASE DGCP"/>
    <property type="match status" value="1"/>
</dbReference>
<feature type="domain" description="EAL" evidence="6">
    <location>
        <begin position="584"/>
        <end position="828"/>
    </location>
</feature>
<name>A0A545TIK3_9GAMM</name>
<dbReference type="FunFam" id="3.30.70.270:FF:000001">
    <property type="entry name" value="Diguanylate cyclase domain protein"/>
    <property type="match status" value="1"/>
</dbReference>
<dbReference type="InterPro" id="IPR001633">
    <property type="entry name" value="EAL_dom"/>
</dbReference>
<evidence type="ECO:0000313" key="9">
    <source>
        <dbReference type="Proteomes" id="UP000317839"/>
    </source>
</evidence>
<dbReference type="SMART" id="SM00091">
    <property type="entry name" value="PAS"/>
    <property type="match status" value="1"/>
</dbReference>
<dbReference type="GO" id="GO:0003824">
    <property type="term" value="F:catalytic activity"/>
    <property type="evidence" value="ECO:0007669"/>
    <property type="project" value="UniProtKB-ARBA"/>
</dbReference>
<dbReference type="Gene3D" id="3.40.50.2300">
    <property type="match status" value="2"/>
</dbReference>
<dbReference type="NCBIfam" id="TIGR00254">
    <property type="entry name" value="GGDEF"/>
    <property type="match status" value="1"/>
</dbReference>
<proteinExistence type="predicted"/>
<evidence type="ECO:0000259" key="4">
    <source>
        <dbReference type="PROSITE" id="PS50112"/>
    </source>
</evidence>
<dbReference type="InterPro" id="IPR001789">
    <property type="entry name" value="Sig_transdc_resp-reg_receiver"/>
</dbReference>
<protein>
    <submittedName>
        <fullName evidence="8">EAL domain-containing protein</fullName>
    </submittedName>
</protein>
<dbReference type="Pfam" id="PF00990">
    <property type="entry name" value="GGDEF"/>
    <property type="match status" value="1"/>
</dbReference>
<gene>
    <name evidence="8" type="ORF">FLL45_03655</name>
</gene>
<dbReference type="SUPFAM" id="SSF55073">
    <property type="entry name" value="Nucleotide cyclase"/>
    <property type="match status" value="1"/>
</dbReference>
<sequence>MSSQTQSKTLLLVNTNQERLATISRLLAENTKFEVVTANSAADAIKIMRVSVIHFVVSNIKMGSFDGWRLARLVRSGVFKCSADTPFVIVANTWCEHIANTTAREFGVNRLLSFEEHTKLLQIINEDQLEPIEDREKLQLLAIEDNPETSNLVSRILSSRFEIHHAKDGEEGLKIWRDLKPALVLLDVMLPGLSGKDVLRQIMAECPSQSVVIMTANHTMELAEELMLGGAADFVTKPFRAEQLRRACETAARREDYLISNQQFAAKVDSLNKSRQNYQQIFEAHQQLLDQLGSVVIELDADGNITFLNQAWTRLTGFSIEHCLNQPLSNYIESHSPSDRHFSQQISDLLSASGRNSFEFQLKNNRSKTLWVEAKIKDCQSENDTHKSFSGTIDDITDRKKAQQDLEYLAMHDSLTGLFNRHYFEAELNQFAATASRGNGPHCLLYADLDHFKVINDTLGHQQGDAVLRDISVLVKERLRDSDIFSRIGGDEFAILLPNTKSQEAIIIAEALCKLLDNYQFKLKDKFFRLNCSIGIAEIDGDEQNSEEYMKQADIALYAAKKQGRNMAHLYTADDAQSIELKTSMEWTQKIHQAVANDNLALYLQPVVNIQSRQTAYYEALVRLKIDGQIILPGEFIPALEREGYMSFLDMQVIKNAIKYLKTYPELPKLSVNLSAQGFSDERLVPAIKEQIETYQVEPSRIIFELTESASLSNIAATKKIVSNIAELGCDFSIDDFGTGFSTFSYLKQLPAQSVKIDGSFVIDLVSNPVDNALVKAIYEVATALDKETVAEFVENEATLNILESIGVTYAQGYHLGKPAPIDDYFSN</sequence>
<dbReference type="InterPro" id="IPR000160">
    <property type="entry name" value="GGDEF_dom"/>
</dbReference>
<dbReference type="CDD" id="cd00156">
    <property type="entry name" value="REC"/>
    <property type="match status" value="2"/>
</dbReference>
<dbReference type="PROSITE" id="PS50110">
    <property type="entry name" value="RESPONSE_REGULATORY"/>
    <property type="match status" value="1"/>
</dbReference>
<comment type="cofactor">
    <cofactor evidence="1">
        <name>Mg(2+)</name>
        <dbReference type="ChEBI" id="CHEBI:18420"/>
    </cofactor>
</comment>
<dbReference type="Proteomes" id="UP000317839">
    <property type="component" value="Unassembled WGS sequence"/>
</dbReference>
<keyword evidence="2" id="KW-0597">Phosphoprotein</keyword>
<dbReference type="PROSITE" id="PS50113">
    <property type="entry name" value="PAC"/>
    <property type="match status" value="1"/>
</dbReference>
<dbReference type="PROSITE" id="PS50887">
    <property type="entry name" value="GGDEF"/>
    <property type="match status" value="1"/>
</dbReference>
<dbReference type="SMART" id="SM00052">
    <property type="entry name" value="EAL"/>
    <property type="match status" value="1"/>
</dbReference>
<dbReference type="AlphaFoldDB" id="A0A545TIK3"/>
<keyword evidence="9" id="KW-1185">Reference proteome</keyword>
<dbReference type="CDD" id="cd00130">
    <property type="entry name" value="PAS"/>
    <property type="match status" value="1"/>
</dbReference>
<dbReference type="InterPro" id="IPR029787">
    <property type="entry name" value="Nucleotide_cyclase"/>
</dbReference>
<dbReference type="EMBL" id="VIKR01000001">
    <property type="protein sequence ID" value="TQV77060.1"/>
    <property type="molecule type" value="Genomic_DNA"/>
</dbReference>
<evidence type="ECO:0000256" key="2">
    <source>
        <dbReference type="PROSITE-ProRule" id="PRU00169"/>
    </source>
</evidence>
<evidence type="ECO:0000259" key="7">
    <source>
        <dbReference type="PROSITE" id="PS50887"/>
    </source>
</evidence>
<organism evidence="8 9">
    <name type="scientific">Aliikangiella marina</name>
    <dbReference type="NCBI Taxonomy" id="1712262"/>
    <lineage>
        <taxon>Bacteria</taxon>
        <taxon>Pseudomonadati</taxon>
        <taxon>Pseudomonadota</taxon>
        <taxon>Gammaproteobacteria</taxon>
        <taxon>Oceanospirillales</taxon>
        <taxon>Pleioneaceae</taxon>
        <taxon>Aliikangiella</taxon>
    </lineage>
</organism>
<evidence type="ECO:0000259" key="6">
    <source>
        <dbReference type="PROSITE" id="PS50883"/>
    </source>
</evidence>
<dbReference type="CDD" id="cd01948">
    <property type="entry name" value="EAL"/>
    <property type="match status" value="1"/>
</dbReference>
<accession>A0A545TIK3</accession>
<dbReference type="Gene3D" id="3.20.20.450">
    <property type="entry name" value="EAL domain"/>
    <property type="match status" value="1"/>
</dbReference>
<dbReference type="Gene3D" id="3.30.450.20">
    <property type="entry name" value="PAS domain"/>
    <property type="match status" value="1"/>
</dbReference>
<feature type="domain" description="GGDEF" evidence="7">
    <location>
        <begin position="440"/>
        <end position="573"/>
    </location>
</feature>
<dbReference type="SUPFAM" id="SSF141868">
    <property type="entry name" value="EAL domain-like"/>
    <property type="match status" value="1"/>
</dbReference>
<dbReference type="Gene3D" id="3.30.70.270">
    <property type="match status" value="1"/>
</dbReference>
<evidence type="ECO:0000313" key="8">
    <source>
        <dbReference type="EMBL" id="TQV77060.1"/>
    </source>
</evidence>
<evidence type="ECO:0000259" key="5">
    <source>
        <dbReference type="PROSITE" id="PS50113"/>
    </source>
</evidence>
<dbReference type="PANTHER" id="PTHR44757:SF4">
    <property type="entry name" value="DIGUANYLATE CYCLASE DGCE-RELATED"/>
    <property type="match status" value="1"/>
</dbReference>